<feature type="transmembrane region" description="Helical" evidence="1">
    <location>
        <begin position="45"/>
        <end position="66"/>
    </location>
</feature>
<name>A0ABQ1W163_9BACL</name>
<accession>A0ABQ1W163</accession>
<dbReference type="RefSeq" id="WP_120461718.1">
    <property type="nucleotide sequence ID" value="NZ_BMIW01000022.1"/>
</dbReference>
<dbReference type="Proteomes" id="UP000608420">
    <property type="component" value="Unassembled WGS sequence"/>
</dbReference>
<reference evidence="3" key="1">
    <citation type="journal article" date="2019" name="Int. J. Syst. Evol. Microbiol.">
        <title>The Global Catalogue of Microorganisms (GCM) 10K type strain sequencing project: providing services to taxonomists for standard genome sequencing and annotation.</title>
        <authorList>
            <consortium name="The Broad Institute Genomics Platform"/>
            <consortium name="The Broad Institute Genome Sequencing Center for Infectious Disease"/>
            <person name="Wu L."/>
            <person name="Ma J."/>
        </authorList>
    </citation>
    <scope>NUCLEOTIDE SEQUENCE [LARGE SCALE GENOMIC DNA]</scope>
    <source>
        <strain evidence="3">CGMCC 1.15420</strain>
    </source>
</reference>
<feature type="transmembrane region" description="Helical" evidence="1">
    <location>
        <begin position="239"/>
        <end position="260"/>
    </location>
</feature>
<evidence type="ECO:0000313" key="2">
    <source>
        <dbReference type="EMBL" id="GGG06120.1"/>
    </source>
</evidence>
<evidence type="ECO:0000256" key="1">
    <source>
        <dbReference type="SAM" id="Phobius"/>
    </source>
</evidence>
<keyword evidence="3" id="KW-1185">Reference proteome</keyword>
<gene>
    <name evidence="2" type="ORF">GCM10010913_29940</name>
</gene>
<feature type="transmembrane region" description="Helical" evidence="1">
    <location>
        <begin position="7"/>
        <end position="25"/>
    </location>
</feature>
<protein>
    <recommendedName>
        <fullName evidence="4">DUF4386 domain-containing protein</fullName>
    </recommendedName>
</protein>
<organism evidence="2 3">
    <name type="scientific">Paenibacillus aceti</name>
    <dbReference type="NCBI Taxonomy" id="1820010"/>
    <lineage>
        <taxon>Bacteria</taxon>
        <taxon>Bacillati</taxon>
        <taxon>Bacillota</taxon>
        <taxon>Bacilli</taxon>
        <taxon>Bacillales</taxon>
        <taxon>Paenibacillaceae</taxon>
        <taxon>Paenibacillus</taxon>
    </lineage>
</organism>
<keyword evidence="1" id="KW-0472">Membrane</keyword>
<feature type="transmembrane region" description="Helical" evidence="1">
    <location>
        <begin position="206"/>
        <end position="227"/>
    </location>
</feature>
<evidence type="ECO:0000313" key="3">
    <source>
        <dbReference type="Proteomes" id="UP000608420"/>
    </source>
</evidence>
<evidence type="ECO:0008006" key="4">
    <source>
        <dbReference type="Google" id="ProtNLM"/>
    </source>
</evidence>
<dbReference type="EMBL" id="BMIW01000022">
    <property type="protein sequence ID" value="GGG06120.1"/>
    <property type="molecule type" value="Genomic_DNA"/>
</dbReference>
<proteinExistence type="predicted"/>
<feature type="transmembrane region" description="Helical" evidence="1">
    <location>
        <begin position="180"/>
        <end position="199"/>
    </location>
</feature>
<keyword evidence="1" id="KW-1133">Transmembrane helix</keyword>
<sequence>MKTLLKIVSIGVITTISRVVIQLFIPDTGQTLLPQSKFVLDGTLPIVFTIYGVIVYSLLATLFLLIQSKIAGIRIVRGLRFGLALSLIWIVYLLEPLPHAKSFILDNLAYILADSVSLLIMGILTGFLLADFNSHVLGKIKISKGDHVTIGFTIMIFVIGRLIQYKLFNIYSSFDGKTMMTILWCILVGLVSASVINWFARKSNIFIALVIFGVNLILFNGFMVLVFDMSKLPLGWLDLVLRTMIDILAISVGIVGTQLINKRISAQYQTID</sequence>
<feature type="transmembrane region" description="Helical" evidence="1">
    <location>
        <begin position="78"/>
        <end position="95"/>
    </location>
</feature>
<feature type="transmembrane region" description="Helical" evidence="1">
    <location>
        <begin position="150"/>
        <end position="168"/>
    </location>
</feature>
<keyword evidence="1" id="KW-0812">Transmembrane</keyword>
<comment type="caution">
    <text evidence="2">The sequence shown here is derived from an EMBL/GenBank/DDBJ whole genome shotgun (WGS) entry which is preliminary data.</text>
</comment>
<feature type="transmembrane region" description="Helical" evidence="1">
    <location>
        <begin position="107"/>
        <end position="129"/>
    </location>
</feature>